<dbReference type="HOGENOM" id="CLU_010186_3_0_2"/>
<dbReference type="Gene3D" id="3.90.105.10">
    <property type="entry name" value="Molybdopterin biosynthesis moea protein, domain 2"/>
    <property type="match status" value="1"/>
</dbReference>
<dbReference type="Pfam" id="PF00994">
    <property type="entry name" value="MoCF_biosynth"/>
    <property type="match status" value="1"/>
</dbReference>
<dbReference type="EMBL" id="CP002117">
    <property type="protein sequence ID" value="ADN36391.1"/>
    <property type="molecule type" value="Genomic_DNA"/>
</dbReference>
<organism evidence="4 5">
    <name type="scientific">Methanolacinia petrolearia (strain DSM 11571 / OCM 486 / SEBR 4847)</name>
    <name type="common">Methanoplanus petrolearius</name>
    <dbReference type="NCBI Taxonomy" id="679926"/>
    <lineage>
        <taxon>Archaea</taxon>
        <taxon>Methanobacteriati</taxon>
        <taxon>Methanobacteriota</taxon>
        <taxon>Stenosarchaea group</taxon>
        <taxon>Methanomicrobia</taxon>
        <taxon>Methanomicrobiales</taxon>
        <taxon>Methanomicrobiaceae</taxon>
        <taxon>Methanolacinia</taxon>
    </lineage>
</organism>
<evidence type="ECO:0000313" key="4">
    <source>
        <dbReference type="EMBL" id="ADN36391.1"/>
    </source>
</evidence>
<dbReference type="STRING" id="679926.Mpet_1636"/>
<dbReference type="GO" id="GO:0006777">
    <property type="term" value="P:Mo-molybdopterin cofactor biosynthetic process"/>
    <property type="evidence" value="ECO:0007669"/>
    <property type="project" value="UniProtKB-KW"/>
</dbReference>
<keyword evidence="2" id="KW-0501">Molybdenum cofactor biosynthesis</keyword>
<dbReference type="SUPFAM" id="SSF53218">
    <property type="entry name" value="Molybdenum cofactor biosynthesis proteins"/>
    <property type="match status" value="1"/>
</dbReference>
<dbReference type="eggNOG" id="arCOG00230">
    <property type="taxonomic scope" value="Archaea"/>
</dbReference>
<accession>E1RH87</accession>
<dbReference type="KEGG" id="mpi:Mpet_1636"/>
<dbReference type="AlphaFoldDB" id="E1RH87"/>
<dbReference type="InterPro" id="IPR024370">
    <property type="entry name" value="PBP_domain"/>
</dbReference>
<dbReference type="RefSeq" id="WP_013329568.1">
    <property type="nucleotide sequence ID" value="NC_014507.1"/>
</dbReference>
<dbReference type="InterPro" id="IPR005110">
    <property type="entry name" value="MoeA_linker/N"/>
</dbReference>
<dbReference type="OrthoDB" id="31371at2157"/>
<dbReference type="Pfam" id="PF03453">
    <property type="entry name" value="MoeA_N"/>
    <property type="match status" value="1"/>
</dbReference>
<dbReference type="InterPro" id="IPR036425">
    <property type="entry name" value="MoaB/Mog-like_dom_sf"/>
</dbReference>
<dbReference type="InterPro" id="IPR005111">
    <property type="entry name" value="MoeA_C_domain_IV"/>
</dbReference>
<dbReference type="SUPFAM" id="SSF63867">
    <property type="entry name" value="MoeA C-terminal domain-like"/>
    <property type="match status" value="1"/>
</dbReference>
<dbReference type="Gene3D" id="2.40.340.10">
    <property type="entry name" value="MoeA, C-terminal, domain IV"/>
    <property type="match status" value="1"/>
</dbReference>
<dbReference type="PANTHER" id="PTHR10192">
    <property type="entry name" value="MOLYBDOPTERIN BIOSYNTHESIS PROTEIN"/>
    <property type="match status" value="1"/>
</dbReference>
<gene>
    <name evidence="4" type="ordered locus">Mpet_1636</name>
</gene>
<dbReference type="InterPro" id="IPR036135">
    <property type="entry name" value="MoeA_linker/N_sf"/>
</dbReference>
<evidence type="ECO:0000313" key="5">
    <source>
        <dbReference type="Proteomes" id="UP000006565"/>
    </source>
</evidence>
<dbReference type="GO" id="GO:0005829">
    <property type="term" value="C:cytosol"/>
    <property type="evidence" value="ECO:0007669"/>
    <property type="project" value="TreeGrafter"/>
</dbReference>
<evidence type="ECO:0000256" key="2">
    <source>
        <dbReference type="ARBA" id="ARBA00023150"/>
    </source>
</evidence>
<feature type="domain" description="MoaB/Mog" evidence="3">
    <location>
        <begin position="168"/>
        <end position="305"/>
    </location>
</feature>
<dbReference type="UniPathway" id="UPA00344"/>
<dbReference type="SUPFAM" id="SSF53850">
    <property type="entry name" value="Periplasmic binding protein-like II"/>
    <property type="match status" value="1"/>
</dbReference>
<evidence type="ECO:0000256" key="1">
    <source>
        <dbReference type="ARBA" id="ARBA00005046"/>
    </source>
</evidence>
<dbReference type="InterPro" id="IPR001453">
    <property type="entry name" value="MoaB/Mog_dom"/>
</dbReference>
<reference evidence="4 5" key="1">
    <citation type="journal article" date="2010" name="Stand. Genomic Sci.">
        <title>Complete genome sequence of Methanoplanus petrolearius type strain (SEBR 4847).</title>
        <authorList>
            <person name="Brambilla E."/>
            <person name="Djao O.D."/>
            <person name="Daligault H."/>
            <person name="Lapidus A."/>
            <person name="Lucas S."/>
            <person name="Hammon N."/>
            <person name="Nolan M."/>
            <person name="Tice H."/>
            <person name="Cheng J.F."/>
            <person name="Han C."/>
            <person name="Tapia R."/>
            <person name="Goodwin L."/>
            <person name="Pitluck S."/>
            <person name="Liolios K."/>
            <person name="Ivanova N."/>
            <person name="Mavromatis K."/>
            <person name="Mikhailova N."/>
            <person name="Pati A."/>
            <person name="Chen A."/>
            <person name="Palaniappan K."/>
            <person name="Land M."/>
            <person name="Hauser L."/>
            <person name="Chang Y.J."/>
            <person name="Jeffries C.D."/>
            <person name="Rohde M."/>
            <person name="Spring S."/>
            <person name="Sikorski J."/>
            <person name="Goker M."/>
            <person name="Woyke T."/>
            <person name="Bristow J."/>
            <person name="Eisen J.A."/>
            <person name="Markowitz V."/>
            <person name="Hugenholtz P."/>
            <person name="Kyrpides N.C."/>
            <person name="Klenk H.P."/>
        </authorList>
    </citation>
    <scope>NUCLEOTIDE SEQUENCE [LARGE SCALE GENOMIC DNA]</scope>
    <source>
        <strain evidence="5">DSM 11571 / OCM 486 / SEBR 4847</strain>
    </source>
</reference>
<dbReference type="GeneID" id="9744108"/>
<dbReference type="eggNOG" id="arCOG00217">
    <property type="taxonomic scope" value="Archaea"/>
</dbReference>
<keyword evidence="5" id="KW-1185">Reference proteome</keyword>
<dbReference type="InterPro" id="IPR036688">
    <property type="entry name" value="MoeA_C_domain_IV_sf"/>
</dbReference>
<sequence>MVKRYLDLTSLEDAKKIIREEFELKPRTKTVPVTSSLGRVTAGPIFSRYSIPMTHLSAMDGIAVKTADTRGASEQRPVKITDSVRINTGNIVPPGYDAVIMIEDVREEKDGYVIRKAAAKWQNVRPAGEDIGEYEMILPSLHRIRPADIGALVAYGLEEVETIEVRAGIIPTGSELTGCGEPLKAGCAIESNSHMAAAMLREAGADCKRYGIVRDDSENIMDAIETGIRENDFLLVSAGSSAGTKDFTAQVISKLGEVLVHGISIKPAKPAIIGKIGDKPVIGLPGYPLASWTIMRELVWPLLGYYGLHPPEAVTLNAEIAQALPSPSGTEEFVLLSAADIDGRYVAVPQSRGAGVQMSAVRANAYMKISSRSEGIETGERSEITLLADKHLIDSAFLITGSHDPCLDYVADMAAVKGTNVYSCHVGSMGGILALKRHMCHAAPTHLLSPDGDYNTQYLRKYLPGEDLVLICVADRQQGIASKDGIRFEELEEHTYVNRQRGSGTRVLLDYMLGQKGMDSSKISGYEREMNTHLDVALAIKNGDAEAGMCTLSAANIHGLKFVPVATEKYELAMYAKTLEDERTKIVCDAIRSQAFKDILKGIGGYITEYTGVLRYV</sequence>
<dbReference type="SMART" id="SM00852">
    <property type="entry name" value="MoCF_biosynth"/>
    <property type="match status" value="1"/>
</dbReference>
<dbReference type="Pfam" id="PF03454">
    <property type="entry name" value="MoeA_C"/>
    <property type="match status" value="1"/>
</dbReference>
<dbReference type="GO" id="GO:0061599">
    <property type="term" value="F:molybdopterin molybdotransferase activity"/>
    <property type="evidence" value="ECO:0007669"/>
    <property type="project" value="TreeGrafter"/>
</dbReference>
<dbReference type="CDD" id="cd00887">
    <property type="entry name" value="MoeA"/>
    <property type="match status" value="1"/>
</dbReference>
<dbReference type="Gene3D" id="3.40.980.10">
    <property type="entry name" value="MoaB/Mog-like domain"/>
    <property type="match status" value="1"/>
</dbReference>
<dbReference type="PANTHER" id="PTHR10192:SF16">
    <property type="entry name" value="MOLYBDOPTERIN MOLYBDENUMTRANSFERASE"/>
    <property type="match status" value="1"/>
</dbReference>
<name>E1RH87_METP4</name>
<dbReference type="InterPro" id="IPR038987">
    <property type="entry name" value="MoeA-like"/>
</dbReference>
<dbReference type="Gene3D" id="2.170.190.11">
    <property type="entry name" value="Molybdopterin biosynthesis moea protein, domain 3"/>
    <property type="match status" value="1"/>
</dbReference>
<comment type="pathway">
    <text evidence="1">Cofactor biosynthesis; molybdopterin biosynthesis.</text>
</comment>
<dbReference type="NCBIfam" id="NF011068">
    <property type="entry name" value="PRK14498.1"/>
    <property type="match status" value="1"/>
</dbReference>
<proteinExistence type="predicted"/>
<dbReference type="SUPFAM" id="SSF63882">
    <property type="entry name" value="MoeA N-terminal region -like"/>
    <property type="match status" value="1"/>
</dbReference>
<protein>
    <submittedName>
        <fullName evidence="4">Molybdenum cofactor synthesis domain protein</fullName>
    </submittedName>
</protein>
<evidence type="ECO:0000259" key="3">
    <source>
        <dbReference type="SMART" id="SM00852"/>
    </source>
</evidence>
<dbReference type="Pfam" id="PF12727">
    <property type="entry name" value="PBP_like"/>
    <property type="match status" value="1"/>
</dbReference>
<dbReference type="Proteomes" id="UP000006565">
    <property type="component" value="Chromosome"/>
</dbReference>